<accession>S3JDV7</accession>
<comment type="caution">
    <text evidence="2">The sequence shown here is derived from an EMBL/GenBank/DDBJ whole genome shotgun (WGS) entry which is preliminary data.</text>
</comment>
<organism evidence="2 3">
    <name type="scientific">Cedecea davisae DSM 4568</name>
    <dbReference type="NCBI Taxonomy" id="566551"/>
    <lineage>
        <taxon>Bacteria</taxon>
        <taxon>Pseudomonadati</taxon>
        <taxon>Pseudomonadota</taxon>
        <taxon>Gammaproteobacteria</taxon>
        <taxon>Enterobacterales</taxon>
        <taxon>Enterobacteriaceae</taxon>
        <taxon>Cedecea</taxon>
    </lineage>
</organism>
<dbReference type="PATRIC" id="fig|566551.4.peg.897"/>
<dbReference type="EMBL" id="ATDT01000006">
    <property type="protein sequence ID" value="EPF18382.1"/>
    <property type="molecule type" value="Genomic_DNA"/>
</dbReference>
<evidence type="ECO:0000313" key="3">
    <source>
        <dbReference type="Proteomes" id="UP000014585"/>
    </source>
</evidence>
<keyword evidence="1" id="KW-1133">Transmembrane helix</keyword>
<dbReference type="Proteomes" id="UP000014585">
    <property type="component" value="Unassembled WGS sequence"/>
</dbReference>
<keyword evidence="1" id="KW-0812">Transmembrane</keyword>
<feature type="transmembrane region" description="Helical" evidence="1">
    <location>
        <begin position="21"/>
        <end position="40"/>
    </location>
</feature>
<dbReference type="STRING" id="566551.HMPREF0201_00976"/>
<reference evidence="2 3" key="1">
    <citation type="submission" date="2013-04" db="EMBL/GenBank/DDBJ databases">
        <authorList>
            <person name="Weinstock G."/>
            <person name="Sodergren E."/>
            <person name="Lobos E.A."/>
            <person name="Fulton L."/>
            <person name="Fulton R."/>
            <person name="Courtney L."/>
            <person name="Fronick C."/>
            <person name="O'Laughlin M."/>
            <person name="Godfrey J."/>
            <person name="Wilson R.M."/>
            <person name="Miner T."/>
            <person name="Farmer C."/>
            <person name="Delehaunty K."/>
            <person name="Cordes M."/>
            <person name="Minx P."/>
            <person name="Tomlinson C."/>
            <person name="Chen J."/>
            <person name="Wollam A."/>
            <person name="Pepin K.H."/>
            <person name="Palsikar V.B."/>
            <person name="Zhang X."/>
            <person name="Suruliraj S."/>
            <person name="Perna N.T."/>
            <person name="Plunkett G."/>
            <person name="Warren W."/>
            <person name="Mitreva M."/>
            <person name="Mardis E.R."/>
            <person name="Wilson R.K."/>
        </authorList>
    </citation>
    <scope>NUCLEOTIDE SEQUENCE [LARGE SCALE GENOMIC DNA]</scope>
    <source>
        <strain evidence="2 3">DSM 4568</strain>
    </source>
</reference>
<keyword evidence="1" id="KW-0472">Membrane</keyword>
<dbReference type="HOGENOM" id="CLU_3267514_0_0_6"/>
<gene>
    <name evidence="2" type="ORF">HMPREF0201_00976</name>
</gene>
<protein>
    <submittedName>
        <fullName evidence="2">Uncharacterized protein</fullName>
    </submittedName>
</protein>
<evidence type="ECO:0000313" key="2">
    <source>
        <dbReference type="EMBL" id="EPF18382.1"/>
    </source>
</evidence>
<evidence type="ECO:0000256" key="1">
    <source>
        <dbReference type="SAM" id="Phobius"/>
    </source>
</evidence>
<name>S3JDV7_9ENTR</name>
<sequence length="41" mass="4765">MEVNVIKNTVNVKMMFSVARVINRNAQVGIILIWNFLLFID</sequence>
<dbReference type="AlphaFoldDB" id="S3JDV7"/>
<proteinExistence type="predicted"/>